<feature type="region of interest" description="Disordered" evidence="3">
    <location>
        <begin position="1039"/>
        <end position="1135"/>
    </location>
</feature>
<dbReference type="Pfam" id="PF21581">
    <property type="entry name" value="SCD"/>
    <property type="match status" value="1"/>
</dbReference>
<feature type="domain" description="SCD" evidence="4">
    <location>
        <begin position="298"/>
        <end position="383"/>
    </location>
</feature>
<evidence type="ECO:0000259" key="4">
    <source>
        <dbReference type="PROSITE" id="PS51425"/>
    </source>
</evidence>
<evidence type="ECO:0000256" key="1">
    <source>
        <dbReference type="ARBA" id="ARBA00005486"/>
    </source>
</evidence>
<reference evidence="5" key="1">
    <citation type="submission" date="2025-08" db="UniProtKB">
        <authorList>
            <consortium name="Ensembl"/>
        </authorList>
    </citation>
    <scope>IDENTIFICATION</scope>
</reference>
<keyword evidence="6" id="KW-1185">Reference proteome</keyword>
<evidence type="ECO:0000313" key="5">
    <source>
        <dbReference type="Ensembl" id="ENSPKIP00000016176.1"/>
    </source>
</evidence>
<keyword evidence="2" id="KW-0131">Cell cycle</keyword>
<dbReference type="InterPro" id="IPR013721">
    <property type="entry name" value="STAG"/>
</dbReference>
<dbReference type="GeneTree" id="ENSGT00950000182972"/>
<keyword evidence="2" id="KW-0132">Cell division</keyword>
<dbReference type="GO" id="GO:0003682">
    <property type="term" value="F:chromatin binding"/>
    <property type="evidence" value="ECO:0007669"/>
    <property type="project" value="TreeGrafter"/>
</dbReference>
<comment type="subcellular location">
    <subcellularLocation>
        <location evidence="2">Nucleus</location>
    </subcellularLocation>
    <subcellularLocation>
        <location evidence="2">Chromosome</location>
    </subcellularLocation>
    <subcellularLocation>
        <location evidence="2">Chromosome</location>
        <location evidence="2">Centromere</location>
    </subcellularLocation>
</comment>
<dbReference type="InterPro" id="IPR056396">
    <property type="entry name" value="HEAT_SCC3-SA"/>
</dbReference>
<sequence length="1205" mass="135769">MSRSAEMDYNSSEEFSDLSDSGSDFKDRIRARKRGARSVAIGAPPRKQPVRMVTRRFPGIQKTSTPVGNISAVSQVQHLHRSAVHTGYLYEAVQSGRSAVVTVVDEWLESYKKDREAGLVELMNFIMQCCGCRGVVTREMLNSMQNAEIISRLTKEFNEDSTRYPLSSPGPAWRRFRASLCEFLHLLVKRCQNSLLYDEYLFSSILALLTGMSDSQVRAFRHTSTFMAMKLMTALVEVAVDMTARTETTRQRYEAEKSKEPERRAHGRVEELHSIYTELLEQQAELQSMMNTALKGVFVHRYRDRIAEIRALCMEELGVWLKGNPATFLNDGYLKYLGWTMHDKHPIVRRQCIHALQGLYAEKDFIGRLELFTVRFMERMLCMTLDKDSDVAVEAVTLLLLVSRNTEEGLSEADCERLYPLVFASHRGLACAAGAFLYHRLCSEVDKDAQDTREHTVTFHRFLISFFIHTEFHEHAAYLVDSLWQCAGAELRDWESMTSLLLQENGQDAGLEDEEEGALIELMMSAMRQAAEGCPPVGRGPLKKVVSRKDQKVQAQDRQRLTNHFILVLPQLLAKYSPDVQKMTSLLRAPLYFNLEIYSSNRRMGKYLDLLLFQLCGIVKKHQADSVLGACARVACVLSSEMCTFSSRADLAVSQLLDDLVDQFTSGLSEMLQDPVDEDDVYSMTTTLNRIVAFSSAKDLTGWQLFEPCLQILKSGVESRQPVRELMVPALKCAGSHLLWENLKLKSSPTEAAGQKLKQDVQSLFRVCQACLSVTEAELRDQAFLWLCDLLVVFSVKAVHGDPMLQTLASPPSVSLQAEMASFLIDYIFAESDNAQCGDDEEVVLGKIAVLQRCRNQLAGYCKLVIFGILDLSAASDVFKHYNKFYKDYGDIIKETLSRMKIISPVQSAKTLCLSLRQLYSELPWELGEEGVYASPEFKEMRELARRLAMTFGIDLHLVRKPLVSLHKDGIQFSLQGVGETDKLPRNLFFLEILSEFSYKLLPPDRAQLSGFLESLAPMPLPAWPPLMLYQRSLQTAARLRTPAQSPQDMPMSKRRRTEQAKRADKEGALSSVSEKSLNGSSKLTSPSLTSTARKGAPARSPVACKDPSLTLSVSSDELVSEPWSQGDPMESLPPNREALRRHQRPVFLPPSTPSSNSDLDSQLNVLTLIEEEDEEEDDLKIVDLDTLTLPSSKNSVSFLEELFN</sequence>
<dbReference type="InterPro" id="IPR016024">
    <property type="entry name" value="ARM-type_fold"/>
</dbReference>
<evidence type="ECO:0000313" key="6">
    <source>
        <dbReference type="Proteomes" id="UP000261540"/>
    </source>
</evidence>
<evidence type="ECO:0000256" key="3">
    <source>
        <dbReference type="SAM" id="MobiDB-lite"/>
    </source>
</evidence>
<dbReference type="STRING" id="1676925.ENSPKIP00000016176"/>
<feature type="compositionally biased region" description="Basic and acidic residues" evidence="3">
    <location>
        <begin position="1058"/>
        <end position="1068"/>
    </location>
</feature>
<accession>A0A3B3RER9</accession>
<dbReference type="GO" id="GO:0005634">
    <property type="term" value="C:nucleus"/>
    <property type="evidence" value="ECO:0007669"/>
    <property type="project" value="UniProtKB-SubCell"/>
</dbReference>
<comment type="function">
    <text evidence="2">Component of cohesin complex, a complex required for the cohesion of sister chromatids after DNA replication. The cohesin complex apparently forms a large proteinaceous ring within which sister chromatids can be trapped. At anaphase, the complex is cleaved and dissociates from chromatin, allowing sister chromatids to segregate.</text>
</comment>
<dbReference type="GO" id="GO:0051301">
    <property type="term" value="P:cell division"/>
    <property type="evidence" value="ECO:0007669"/>
    <property type="project" value="UniProtKB-UniRule"/>
</dbReference>
<dbReference type="InterPro" id="IPR039662">
    <property type="entry name" value="Cohesin_Scc3/SA"/>
</dbReference>
<organism evidence="5 6">
    <name type="scientific">Paramormyrops kingsleyae</name>
    <dbReference type="NCBI Taxonomy" id="1676925"/>
    <lineage>
        <taxon>Eukaryota</taxon>
        <taxon>Metazoa</taxon>
        <taxon>Chordata</taxon>
        <taxon>Craniata</taxon>
        <taxon>Vertebrata</taxon>
        <taxon>Euteleostomi</taxon>
        <taxon>Actinopterygii</taxon>
        <taxon>Neopterygii</taxon>
        <taxon>Teleostei</taxon>
        <taxon>Osteoglossocephala</taxon>
        <taxon>Osteoglossomorpha</taxon>
        <taxon>Osteoglossiformes</taxon>
        <taxon>Mormyridae</taxon>
        <taxon>Paramormyrops</taxon>
    </lineage>
</organism>
<keyword evidence="2" id="KW-0159">Chromosome partition</keyword>
<proteinExistence type="inferred from homology"/>
<dbReference type="Ensembl" id="ENSPKIT00000040659.1">
    <property type="protein sequence ID" value="ENSPKIP00000016176.1"/>
    <property type="gene ID" value="ENSPKIG00000002614.1"/>
</dbReference>
<dbReference type="GO" id="GO:0000785">
    <property type="term" value="C:chromatin"/>
    <property type="evidence" value="ECO:0007669"/>
    <property type="project" value="UniProtKB-UniRule"/>
</dbReference>
<dbReference type="SUPFAM" id="SSF48371">
    <property type="entry name" value="ARM repeat"/>
    <property type="match status" value="1"/>
</dbReference>
<dbReference type="Proteomes" id="UP000261540">
    <property type="component" value="Unplaced"/>
</dbReference>
<feature type="compositionally biased region" description="Low complexity" evidence="3">
    <location>
        <begin position="1081"/>
        <end position="1092"/>
    </location>
</feature>
<reference evidence="5" key="2">
    <citation type="submission" date="2025-09" db="UniProtKB">
        <authorList>
            <consortium name="Ensembl"/>
        </authorList>
    </citation>
    <scope>IDENTIFICATION</scope>
</reference>
<dbReference type="GO" id="GO:0007062">
    <property type="term" value="P:sister chromatid cohesion"/>
    <property type="evidence" value="ECO:0007669"/>
    <property type="project" value="UniProtKB-UniRule"/>
</dbReference>
<evidence type="ECO:0000256" key="2">
    <source>
        <dbReference type="RuleBase" id="RU369063"/>
    </source>
</evidence>
<dbReference type="InterPro" id="IPR020839">
    <property type="entry name" value="SCD"/>
</dbReference>
<feature type="compositionally biased region" description="Polar residues" evidence="3">
    <location>
        <begin position="1"/>
        <end position="22"/>
    </location>
</feature>
<feature type="region of interest" description="Disordered" evidence="3">
    <location>
        <begin position="1"/>
        <end position="29"/>
    </location>
</feature>
<dbReference type="PANTHER" id="PTHR11199">
    <property type="entry name" value="STROMAL ANTIGEN"/>
    <property type="match status" value="1"/>
</dbReference>
<dbReference type="Pfam" id="PF08514">
    <property type="entry name" value="STAG"/>
    <property type="match status" value="1"/>
</dbReference>
<feature type="compositionally biased region" description="Polar residues" evidence="3">
    <location>
        <begin position="1071"/>
        <end position="1080"/>
    </location>
</feature>
<dbReference type="GO" id="GO:0000775">
    <property type="term" value="C:chromosome, centromeric region"/>
    <property type="evidence" value="ECO:0007669"/>
    <property type="project" value="UniProtKB-SubCell"/>
</dbReference>
<dbReference type="GO" id="GO:0008278">
    <property type="term" value="C:cohesin complex"/>
    <property type="evidence" value="ECO:0007669"/>
    <property type="project" value="UniProtKB-UniRule"/>
</dbReference>
<dbReference type="GO" id="GO:0007059">
    <property type="term" value="P:chromosome segregation"/>
    <property type="evidence" value="ECO:0007669"/>
    <property type="project" value="UniProtKB-KW"/>
</dbReference>
<dbReference type="Pfam" id="PF24571">
    <property type="entry name" value="HEAT_SCC3-SA"/>
    <property type="match status" value="1"/>
</dbReference>
<keyword evidence="2" id="KW-0539">Nucleus</keyword>
<name>A0A3B3RER9_9TELE</name>
<comment type="similarity">
    <text evidence="1 2">Belongs to the SCC3 family.</text>
</comment>
<dbReference type="PROSITE" id="PS51425">
    <property type="entry name" value="SCD"/>
    <property type="match status" value="1"/>
</dbReference>
<dbReference type="PANTHER" id="PTHR11199:SF10">
    <property type="entry name" value="COHESIN SUBUNIT SA"/>
    <property type="match status" value="1"/>
</dbReference>
<keyword evidence="2" id="KW-0158">Chromosome</keyword>
<dbReference type="AlphaFoldDB" id="A0A3B3RER9"/>
<protein>
    <recommendedName>
        <fullName evidence="2">Cohesin subunit SA</fullName>
    </recommendedName>
    <alternativeName>
        <fullName evidence="2">SCC3 homolog</fullName>
    </alternativeName>
    <alternativeName>
        <fullName evidence="2">Stromal antigen</fullName>
    </alternativeName>
</protein>
<comment type="subunit">
    <text evidence="2">Part of the cohesin complex which is composed of a heterodimer between a SMC1 protein (SMC1A or SMC1B) and SMC3, which are attached via their hinge domain, and RAD21 which link them at their heads, and one STAG protein.</text>
</comment>